<protein>
    <recommendedName>
        <fullName evidence="3">NVEALA protein</fullName>
    </recommendedName>
</protein>
<accession>A0ABS2F8Z2</accession>
<dbReference type="EMBL" id="JACJKJ010000006">
    <property type="protein sequence ID" value="MBM6806269.1"/>
    <property type="molecule type" value="Genomic_DNA"/>
</dbReference>
<dbReference type="InterPro" id="IPR025905">
    <property type="entry name" value="NVEALA"/>
</dbReference>
<evidence type="ECO:0000313" key="2">
    <source>
        <dbReference type="Proteomes" id="UP000782117"/>
    </source>
</evidence>
<dbReference type="Pfam" id="PF14055">
    <property type="entry name" value="NVEALA"/>
    <property type="match status" value="1"/>
</dbReference>
<dbReference type="Proteomes" id="UP000782117">
    <property type="component" value="Unassembled WGS sequence"/>
</dbReference>
<evidence type="ECO:0000313" key="1">
    <source>
        <dbReference type="EMBL" id="MBM6806269.1"/>
    </source>
</evidence>
<evidence type="ECO:0008006" key="3">
    <source>
        <dbReference type="Google" id="ProtNLM"/>
    </source>
</evidence>
<reference evidence="1 2" key="1">
    <citation type="journal article" date="2021" name="Sci. Rep.">
        <title>The distribution of antibiotic resistance genes in chicken gut microbiota commensals.</title>
        <authorList>
            <person name="Juricova H."/>
            <person name="Matiasovicova J."/>
            <person name="Kubasova T."/>
            <person name="Cejkova D."/>
            <person name="Rychlik I."/>
        </authorList>
    </citation>
    <scope>NUCLEOTIDE SEQUENCE [LARGE SCALE GENOMIC DNA]</scope>
    <source>
        <strain evidence="1 2">An768</strain>
    </source>
</reference>
<gene>
    <name evidence="1" type="ORF">H6A24_07120</name>
</gene>
<keyword evidence="2" id="KW-1185">Reference proteome</keyword>
<name>A0ABS2F8Z2_9BACE</name>
<proteinExistence type="predicted"/>
<organism evidence="1 2">
    <name type="scientific">Bacteroides caecicola</name>
    <dbReference type="NCBI Taxonomy" id="1462569"/>
    <lineage>
        <taxon>Bacteria</taxon>
        <taxon>Pseudomonadati</taxon>
        <taxon>Bacteroidota</taxon>
        <taxon>Bacteroidia</taxon>
        <taxon>Bacteroidales</taxon>
        <taxon>Bacteroidaceae</taxon>
        <taxon>Bacteroides</taxon>
    </lineage>
</organism>
<dbReference type="RefSeq" id="WP_204500020.1">
    <property type="nucleotide sequence ID" value="NZ_JACJKJ010000006.1"/>
</dbReference>
<comment type="caution">
    <text evidence="1">The sequence shown here is derived from an EMBL/GenBank/DDBJ whole genome shotgun (WGS) entry which is preliminary data.</text>
</comment>
<sequence length="76" mass="8288">MKKIIVLFAVLLIAVIVFIERSNNSAEGMNDLMLENIEALAGNEGSSSIHCMGNGCVVCPIGNVKVYMYFEAYSLK</sequence>